<dbReference type="AlphaFoldDB" id="A0A346RFV1"/>
<dbReference type="EMBL" id="MG193340">
    <property type="protein sequence ID" value="AXS64948.1"/>
    <property type="molecule type" value="Genomic_DNA"/>
</dbReference>
<sequence length="96" mass="11199">MLSFYFLCGVIFFFSGALSFCLKGSHFLMMLLSLEFITLSLYFTFYIYFYMFSCDYYFSMIFISMAVCEGAVGLSLLVSLVYSFSNDFFQSLSILW</sequence>
<dbReference type="GO" id="GO:0008137">
    <property type="term" value="F:NADH dehydrogenase (ubiquinone) activity"/>
    <property type="evidence" value="ECO:0007669"/>
    <property type="project" value="UniProtKB-EC"/>
</dbReference>
<evidence type="ECO:0000256" key="7">
    <source>
        <dbReference type="ARBA" id="ARBA00023027"/>
    </source>
</evidence>
<protein>
    <recommendedName>
        <fullName evidence="3">NADH-ubiquinone oxidoreductase chain 4L</fullName>
    </recommendedName>
    <alternativeName>
        <fullName evidence="9">NADH dehydrogenase subunit 4L</fullName>
    </alternativeName>
</protein>
<evidence type="ECO:0000256" key="4">
    <source>
        <dbReference type="ARBA" id="ARBA00022692"/>
    </source>
</evidence>
<evidence type="ECO:0000256" key="2">
    <source>
        <dbReference type="ARBA" id="ARBA00010519"/>
    </source>
</evidence>
<keyword evidence="4 11" id="KW-0812">Transmembrane</keyword>
<keyword evidence="8 11" id="KW-0472">Membrane</keyword>
<evidence type="ECO:0000256" key="11">
    <source>
        <dbReference type="SAM" id="Phobius"/>
    </source>
</evidence>
<comment type="catalytic activity">
    <reaction evidence="10">
        <text>a ubiquinone + NADH + 5 H(+)(in) = a ubiquinol + NAD(+) + 4 H(+)(out)</text>
        <dbReference type="Rhea" id="RHEA:29091"/>
        <dbReference type="Rhea" id="RHEA-COMP:9565"/>
        <dbReference type="Rhea" id="RHEA-COMP:9566"/>
        <dbReference type="ChEBI" id="CHEBI:15378"/>
        <dbReference type="ChEBI" id="CHEBI:16389"/>
        <dbReference type="ChEBI" id="CHEBI:17976"/>
        <dbReference type="ChEBI" id="CHEBI:57540"/>
        <dbReference type="ChEBI" id="CHEBI:57945"/>
        <dbReference type="EC" id="7.1.1.2"/>
    </reaction>
</comment>
<keyword evidence="12" id="KW-0496">Mitochondrion</keyword>
<dbReference type="Gene3D" id="1.10.287.3510">
    <property type="match status" value="1"/>
</dbReference>
<proteinExistence type="inferred from homology"/>
<feature type="transmembrane region" description="Helical" evidence="11">
    <location>
        <begin position="56"/>
        <end position="82"/>
    </location>
</feature>
<keyword evidence="7" id="KW-0520">NAD</keyword>
<keyword evidence="5" id="KW-1278">Translocase</keyword>
<gene>
    <name evidence="12" type="primary">nad4l</name>
</gene>
<organism evidence="12">
    <name type="scientific">Elateroidea sp. 3 KM-2017</name>
    <dbReference type="NCBI Taxonomy" id="2219426"/>
    <lineage>
        <taxon>Eukaryota</taxon>
        <taxon>Metazoa</taxon>
        <taxon>Ecdysozoa</taxon>
        <taxon>Arthropoda</taxon>
        <taxon>Hexapoda</taxon>
        <taxon>Insecta</taxon>
        <taxon>Pterygota</taxon>
        <taxon>Neoptera</taxon>
        <taxon>Endopterygota</taxon>
        <taxon>Coleoptera</taxon>
        <taxon>Polyphaga</taxon>
        <taxon>Elateriformia</taxon>
        <taxon>Elateroidea</taxon>
    </lineage>
</organism>
<name>A0A346RFV1_9COLE</name>
<dbReference type="Pfam" id="PF00420">
    <property type="entry name" value="Oxidored_q2"/>
    <property type="match status" value="1"/>
</dbReference>
<geneLocation type="mitochondrion" evidence="12"/>
<evidence type="ECO:0000256" key="1">
    <source>
        <dbReference type="ARBA" id="ARBA00004141"/>
    </source>
</evidence>
<evidence type="ECO:0000256" key="5">
    <source>
        <dbReference type="ARBA" id="ARBA00022967"/>
    </source>
</evidence>
<dbReference type="GO" id="GO:0016020">
    <property type="term" value="C:membrane"/>
    <property type="evidence" value="ECO:0007669"/>
    <property type="project" value="UniProtKB-SubCell"/>
</dbReference>
<evidence type="ECO:0000256" key="10">
    <source>
        <dbReference type="ARBA" id="ARBA00049551"/>
    </source>
</evidence>
<keyword evidence="6 11" id="KW-1133">Transmembrane helix</keyword>
<reference evidence="12" key="1">
    <citation type="journal article" date="2018" name="J. ISSAAS">
        <title>The contribution of mitochondrial metagenomics to large-scale data mining and phylogenetic analysis of Coleoptera.</title>
        <authorList>
            <person name="Miller K."/>
            <person name="Linard B."/>
            <person name="Motyka M."/>
            <person name="Bocek M."/>
            <person name="Vogler A.P."/>
        </authorList>
    </citation>
    <scope>NUCLEOTIDE SEQUENCE</scope>
</reference>
<evidence type="ECO:0000256" key="3">
    <source>
        <dbReference type="ARBA" id="ARBA00016612"/>
    </source>
</evidence>
<evidence type="ECO:0000256" key="6">
    <source>
        <dbReference type="ARBA" id="ARBA00022989"/>
    </source>
</evidence>
<dbReference type="InterPro" id="IPR039428">
    <property type="entry name" value="NUOK/Mnh_C1-like"/>
</dbReference>
<evidence type="ECO:0000313" key="12">
    <source>
        <dbReference type="EMBL" id="AXS64948.1"/>
    </source>
</evidence>
<comment type="similarity">
    <text evidence="2">Belongs to the complex I subunit 4L family.</text>
</comment>
<accession>A0A346RFV1</accession>
<feature type="transmembrane region" description="Helical" evidence="11">
    <location>
        <begin position="29"/>
        <end position="49"/>
    </location>
</feature>
<comment type="subcellular location">
    <subcellularLocation>
        <location evidence="1">Membrane</location>
        <topology evidence="1">Multi-pass membrane protein</topology>
    </subcellularLocation>
</comment>
<evidence type="ECO:0000256" key="9">
    <source>
        <dbReference type="ARBA" id="ARBA00031586"/>
    </source>
</evidence>
<evidence type="ECO:0000256" key="8">
    <source>
        <dbReference type="ARBA" id="ARBA00023136"/>
    </source>
</evidence>